<reference evidence="2" key="1">
    <citation type="journal article" date="2017" name="Nat. Ecol. Evol.">
        <title>Genome expansion and lineage-specific genetic innovations in the forest pathogenic fungi Armillaria.</title>
        <authorList>
            <person name="Sipos G."/>
            <person name="Prasanna A.N."/>
            <person name="Walter M.C."/>
            <person name="O'Connor E."/>
            <person name="Balint B."/>
            <person name="Krizsan K."/>
            <person name="Kiss B."/>
            <person name="Hess J."/>
            <person name="Varga T."/>
            <person name="Slot J."/>
            <person name="Riley R."/>
            <person name="Boka B."/>
            <person name="Rigling D."/>
            <person name="Barry K."/>
            <person name="Lee J."/>
            <person name="Mihaltcheva S."/>
            <person name="LaButti K."/>
            <person name="Lipzen A."/>
            <person name="Waldron R."/>
            <person name="Moloney N.M."/>
            <person name="Sperisen C."/>
            <person name="Kredics L."/>
            <person name="Vagvoelgyi C."/>
            <person name="Patrignani A."/>
            <person name="Fitzpatrick D."/>
            <person name="Nagy I."/>
            <person name="Doyle S."/>
            <person name="Anderson J.B."/>
            <person name="Grigoriev I.V."/>
            <person name="Gueldener U."/>
            <person name="Muensterkoetter M."/>
            <person name="Nagy L.G."/>
        </authorList>
    </citation>
    <scope>NUCLEOTIDE SEQUENCE [LARGE SCALE GENOMIC DNA]</scope>
    <source>
        <strain evidence="2">C18/9</strain>
    </source>
</reference>
<dbReference type="Proteomes" id="UP000219338">
    <property type="component" value="Unassembled WGS sequence"/>
</dbReference>
<sequence>MVARIGDGAPSAITSQSDPRVEFDGLHLQVAPGHPHSRSLYFLGLLLVSGTERSREILSHVLHIGISDSQSGTQERAVVADGGLASDALVSTEYGRAYRGLVEIPDRPFVEVATGSNSG</sequence>
<evidence type="ECO:0000313" key="2">
    <source>
        <dbReference type="Proteomes" id="UP000219338"/>
    </source>
</evidence>
<name>A0A284QK03_ARMOS</name>
<dbReference type="EMBL" id="FUEG01000001">
    <property type="protein sequence ID" value="SJK96788.1"/>
    <property type="molecule type" value="Genomic_DNA"/>
</dbReference>
<protein>
    <submittedName>
        <fullName evidence="1">Uncharacterized protein</fullName>
    </submittedName>
</protein>
<gene>
    <name evidence="1" type="ORF">ARMOST_00034</name>
</gene>
<accession>A0A284QK03</accession>
<proteinExistence type="predicted"/>
<keyword evidence="2" id="KW-1185">Reference proteome</keyword>
<organism evidence="1 2">
    <name type="scientific">Armillaria ostoyae</name>
    <name type="common">Armillaria root rot fungus</name>
    <dbReference type="NCBI Taxonomy" id="47428"/>
    <lineage>
        <taxon>Eukaryota</taxon>
        <taxon>Fungi</taxon>
        <taxon>Dikarya</taxon>
        <taxon>Basidiomycota</taxon>
        <taxon>Agaricomycotina</taxon>
        <taxon>Agaricomycetes</taxon>
        <taxon>Agaricomycetidae</taxon>
        <taxon>Agaricales</taxon>
        <taxon>Marasmiineae</taxon>
        <taxon>Physalacriaceae</taxon>
        <taxon>Armillaria</taxon>
    </lineage>
</organism>
<evidence type="ECO:0000313" key="1">
    <source>
        <dbReference type="EMBL" id="SJK96788.1"/>
    </source>
</evidence>
<dbReference type="AlphaFoldDB" id="A0A284QK03"/>